<sequence>LDAYTTKESTCFYARVLEEHTELALDVLTDLLTQPLFREEDVTKERSVILEEIKSLEDNPEELVGDLAMTHLWPKQIMGDSILGTEDSLGNLDAAAVRDFHQTRYGRPRVVVGATGAVDDKIMRDWLHANFGLDHEVPPQLRELPHSRSGTMACYTRDISQLHLNLFTDAPALDDPRRPAVQLLAEVLGGGMSSRLFQRIRERSGLAYSVYSYSEHFSDSGMFGVGMAVSPEKGQEALEMVYAELEELQKNGLRNGELDAVKAQARGSLIMGEESLTNRMLRMAHSEYRLKEFESLSDKVDRYLQVTEDDVMEVAKALLPQEKLGLVALGPVTSNDLQFDHWTTVEEAVQP</sequence>
<comment type="similarity">
    <text evidence="1">Belongs to the peptidase M16 family.</text>
</comment>
<reference evidence="4 5" key="1">
    <citation type="submission" date="2020-03" db="EMBL/GenBank/DDBJ databases">
        <title>Metabolic flexibility allows generalist bacteria to become dominant in a frequently disturbed ecosystem.</title>
        <authorList>
            <person name="Chen Y.-J."/>
            <person name="Leung P.M."/>
            <person name="Bay S.K."/>
            <person name="Hugenholtz P."/>
            <person name="Kessler A.J."/>
            <person name="Shelley G."/>
            <person name="Waite D.W."/>
            <person name="Cook P.L."/>
            <person name="Greening C."/>
        </authorList>
    </citation>
    <scope>NUCLEOTIDE SEQUENCE [LARGE SCALE GENOMIC DNA]</scope>
    <source>
        <strain evidence="4">SS_bin_28</strain>
    </source>
</reference>
<dbReference type="InterPro" id="IPR011249">
    <property type="entry name" value="Metalloenz_LuxS/M16"/>
</dbReference>
<evidence type="ECO:0000259" key="2">
    <source>
        <dbReference type="Pfam" id="PF00675"/>
    </source>
</evidence>
<name>A0A7Y2E4T4_UNCEI</name>
<dbReference type="PANTHER" id="PTHR11851:SF49">
    <property type="entry name" value="MITOCHONDRIAL-PROCESSING PEPTIDASE SUBUNIT ALPHA"/>
    <property type="match status" value="1"/>
</dbReference>
<comment type="caution">
    <text evidence="4">The sequence shown here is derived from an EMBL/GenBank/DDBJ whole genome shotgun (WGS) entry which is preliminary data.</text>
</comment>
<dbReference type="InterPro" id="IPR050361">
    <property type="entry name" value="MPP/UQCRC_Complex"/>
</dbReference>
<evidence type="ECO:0000256" key="1">
    <source>
        <dbReference type="ARBA" id="ARBA00007261"/>
    </source>
</evidence>
<dbReference type="GO" id="GO:0046872">
    <property type="term" value="F:metal ion binding"/>
    <property type="evidence" value="ECO:0007669"/>
    <property type="project" value="InterPro"/>
</dbReference>
<proteinExistence type="inferred from homology"/>
<dbReference type="PANTHER" id="PTHR11851">
    <property type="entry name" value="METALLOPROTEASE"/>
    <property type="match status" value="1"/>
</dbReference>
<dbReference type="SUPFAM" id="SSF63411">
    <property type="entry name" value="LuxS/MPP-like metallohydrolase"/>
    <property type="match status" value="2"/>
</dbReference>
<dbReference type="Pfam" id="PF05193">
    <property type="entry name" value="Peptidase_M16_C"/>
    <property type="match status" value="1"/>
</dbReference>
<evidence type="ECO:0000313" key="4">
    <source>
        <dbReference type="EMBL" id="NNF05204.1"/>
    </source>
</evidence>
<dbReference type="Proteomes" id="UP000547674">
    <property type="component" value="Unassembled WGS sequence"/>
</dbReference>
<dbReference type="EMBL" id="JABDJR010000010">
    <property type="protein sequence ID" value="NNF05204.1"/>
    <property type="molecule type" value="Genomic_DNA"/>
</dbReference>
<evidence type="ECO:0000313" key="5">
    <source>
        <dbReference type="Proteomes" id="UP000547674"/>
    </source>
</evidence>
<dbReference type="InterPro" id="IPR007863">
    <property type="entry name" value="Peptidase_M16_C"/>
</dbReference>
<dbReference type="Pfam" id="PF00675">
    <property type="entry name" value="Peptidase_M16"/>
    <property type="match status" value="1"/>
</dbReference>
<feature type="non-terminal residue" evidence="4">
    <location>
        <position position="1"/>
    </location>
</feature>
<feature type="domain" description="Peptidase M16 C-terminal" evidence="3">
    <location>
        <begin position="92"/>
        <end position="264"/>
    </location>
</feature>
<protein>
    <submittedName>
        <fullName evidence="4">Insulinase family protein</fullName>
    </submittedName>
</protein>
<evidence type="ECO:0000259" key="3">
    <source>
        <dbReference type="Pfam" id="PF05193"/>
    </source>
</evidence>
<feature type="domain" description="Peptidase M16 N-terminal" evidence="2">
    <location>
        <begin position="2"/>
        <end position="85"/>
    </location>
</feature>
<dbReference type="AlphaFoldDB" id="A0A7Y2E4T4"/>
<organism evidence="4 5">
    <name type="scientific">Eiseniibacteriota bacterium</name>
    <dbReference type="NCBI Taxonomy" id="2212470"/>
    <lineage>
        <taxon>Bacteria</taxon>
        <taxon>Candidatus Eiseniibacteriota</taxon>
    </lineage>
</organism>
<dbReference type="Gene3D" id="3.30.830.10">
    <property type="entry name" value="Metalloenzyme, LuxS/M16 peptidase-like"/>
    <property type="match status" value="2"/>
</dbReference>
<dbReference type="InterPro" id="IPR011765">
    <property type="entry name" value="Pept_M16_N"/>
</dbReference>
<accession>A0A7Y2E4T4</accession>
<gene>
    <name evidence="4" type="ORF">HKN21_00455</name>
</gene>